<dbReference type="EMBL" id="FZQP02006666">
    <property type="protein sequence ID" value="VVD03281.1"/>
    <property type="molecule type" value="Genomic_DNA"/>
</dbReference>
<feature type="coiled-coil region" evidence="1">
    <location>
        <begin position="165"/>
        <end position="192"/>
    </location>
</feature>
<dbReference type="AlphaFoldDB" id="A0A5E4QXY3"/>
<feature type="coiled-coil region" evidence="1">
    <location>
        <begin position="89"/>
        <end position="123"/>
    </location>
</feature>
<keyword evidence="3" id="KW-1185">Reference proteome</keyword>
<evidence type="ECO:0000313" key="2">
    <source>
        <dbReference type="EMBL" id="VVD03281.1"/>
    </source>
</evidence>
<dbReference type="InterPro" id="IPR006983">
    <property type="entry name" value="MbeD_MobD"/>
</dbReference>
<accession>A0A5E4QXY3</accession>
<gene>
    <name evidence="2" type="ORF">LSINAPIS_LOCUS13303</name>
</gene>
<evidence type="ECO:0000256" key="1">
    <source>
        <dbReference type="SAM" id="Coils"/>
    </source>
</evidence>
<sequence>MRVTRGYLCRRIGCIPCRPSTIASLWNPNTTSCSRASCSIRHASGPRCTILEKHLIQESSIPTLGAEYEHKLKETLSALRNPRSLNNEIERLTQENMQLSAQRMQLKQQCEDMNGRLARARAAQSELVTSLQQDEQDIDIEVRKYEDTLRGVADQFRQHRAYINKDEVKSNIEMMKNSMSELELEEHKVEELGSREEVLPSLIIQHSGRVWAKVN</sequence>
<reference evidence="2 3" key="1">
    <citation type="submission" date="2017-07" db="EMBL/GenBank/DDBJ databases">
        <authorList>
            <person name="Talla V."/>
            <person name="Backstrom N."/>
        </authorList>
    </citation>
    <scope>NUCLEOTIDE SEQUENCE [LARGE SCALE GENOMIC DNA]</scope>
</reference>
<evidence type="ECO:0000313" key="3">
    <source>
        <dbReference type="Proteomes" id="UP000324832"/>
    </source>
</evidence>
<protein>
    <submittedName>
        <fullName evidence="2">Uncharacterized protein</fullName>
    </submittedName>
</protein>
<keyword evidence="1" id="KW-0175">Coiled coil</keyword>
<dbReference type="Pfam" id="PF04899">
    <property type="entry name" value="MbeD_MobD"/>
    <property type="match status" value="1"/>
</dbReference>
<dbReference type="Proteomes" id="UP000324832">
    <property type="component" value="Unassembled WGS sequence"/>
</dbReference>
<organism evidence="2 3">
    <name type="scientific">Leptidea sinapis</name>
    <dbReference type="NCBI Taxonomy" id="189913"/>
    <lineage>
        <taxon>Eukaryota</taxon>
        <taxon>Metazoa</taxon>
        <taxon>Ecdysozoa</taxon>
        <taxon>Arthropoda</taxon>
        <taxon>Hexapoda</taxon>
        <taxon>Insecta</taxon>
        <taxon>Pterygota</taxon>
        <taxon>Neoptera</taxon>
        <taxon>Endopterygota</taxon>
        <taxon>Lepidoptera</taxon>
        <taxon>Glossata</taxon>
        <taxon>Ditrysia</taxon>
        <taxon>Papilionoidea</taxon>
        <taxon>Pieridae</taxon>
        <taxon>Dismorphiinae</taxon>
        <taxon>Leptidea</taxon>
    </lineage>
</organism>
<name>A0A5E4QXY3_9NEOP</name>
<proteinExistence type="predicted"/>